<feature type="active site" evidence="9">
    <location>
        <position position="70"/>
    </location>
</feature>
<dbReference type="PANTHER" id="PTHR10942">
    <property type="entry name" value="LEISHMANOLYSIN-LIKE PEPTIDASE"/>
    <property type="match status" value="1"/>
</dbReference>
<keyword evidence="7" id="KW-1015">Disulfide bond</keyword>
<dbReference type="InterPro" id="IPR006212">
    <property type="entry name" value="Furin_repeat"/>
</dbReference>
<dbReference type="SMART" id="SM00181">
    <property type="entry name" value="EGF"/>
    <property type="match status" value="8"/>
</dbReference>
<dbReference type="PANTHER" id="PTHR10942:SF0">
    <property type="entry name" value="LEISHMANOLYSIN-LIKE PEPTIDASE"/>
    <property type="match status" value="1"/>
</dbReference>
<keyword evidence="5 10" id="KW-0862">Zinc</keyword>
<dbReference type="GO" id="GO:0046872">
    <property type="term" value="F:metal ion binding"/>
    <property type="evidence" value="ECO:0007669"/>
    <property type="project" value="UniProtKB-KW"/>
</dbReference>
<dbReference type="SUPFAM" id="SSF57184">
    <property type="entry name" value="Growth factor receptor domain"/>
    <property type="match status" value="5"/>
</dbReference>
<dbReference type="GO" id="GO:0007155">
    <property type="term" value="P:cell adhesion"/>
    <property type="evidence" value="ECO:0007669"/>
    <property type="project" value="InterPro"/>
</dbReference>
<dbReference type="FunFam" id="2.10.25.10:FF:000001">
    <property type="entry name" value="Tenascin C"/>
    <property type="match status" value="1"/>
</dbReference>
<dbReference type="SUPFAM" id="SSF55486">
    <property type="entry name" value="Metalloproteases ('zincins'), catalytic domain"/>
    <property type="match status" value="1"/>
</dbReference>
<keyword evidence="4 12" id="KW-0378">Hydrolase</keyword>
<dbReference type="GO" id="GO:0004252">
    <property type="term" value="F:serine-type endopeptidase activity"/>
    <property type="evidence" value="ECO:0007669"/>
    <property type="project" value="UniProtKB-EC"/>
</dbReference>
<evidence type="ECO:0000256" key="4">
    <source>
        <dbReference type="ARBA" id="ARBA00022801"/>
    </source>
</evidence>
<feature type="binding site" evidence="10">
    <location>
        <position position="151"/>
    </location>
    <ligand>
        <name>Zn(2+)</name>
        <dbReference type="ChEBI" id="CHEBI:29105"/>
        <note>catalytic</note>
    </ligand>
</feature>
<dbReference type="Gene3D" id="2.10.220.10">
    <property type="entry name" value="Hormone Receptor, Insulin-like Growth Factor Receptor 1, Chain A, domain 2"/>
    <property type="match status" value="2"/>
</dbReference>
<evidence type="ECO:0000256" key="9">
    <source>
        <dbReference type="PIRSR" id="PIRSR601577-1"/>
    </source>
</evidence>
<keyword evidence="6 10" id="KW-0482">Metalloprotease</keyword>
<dbReference type="Pfam" id="PF18720">
    <property type="entry name" value="EGF_Tenascin"/>
    <property type="match status" value="1"/>
</dbReference>
<dbReference type="InterPro" id="IPR001577">
    <property type="entry name" value="Peptidase_M8"/>
</dbReference>
<dbReference type="OrthoDB" id="238768at2759"/>
<evidence type="ECO:0000256" key="8">
    <source>
        <dbReference type="ARBA" id="ARBA00023180"/>
    </source>
</evidence>
<gene>
    <name evidence="12" type="ORF">IMG5_131200</name>
</gene>
<comment type="cofactor">
    <cofactor evidence="10">
        <name>Zn(2+)</name>
        <dbReference type="ChEBI" id="CHEBI:29105"/>
    </cofactor>
    <text evidence="10">Binds 1 zinc ion per subunit.</text>
</comment>
<dbReference type="Gene3D" id="3.10.170.20">
    <property type="match status" value="1"/>
</dbReference>
<dbReference type="Proteomes" id="UP000008983">
    <property type="component" value="Unassembled WGS sequence"/>
</dbReference>
<evidence type="ECO:0000256" key="5">
    <source>
        <dbReference type="ARBA" id="ARBA00022833"/>
    </source>
</evidence>
<dbReference type="InParanoid" id="G0QWD8"/>
<evidence type="ECO:0000256" key="6">
    <source>
        <dbReference type="ARBA" id="ARBA00023049"/>
    </source>
</evidence>
<evidence type="ECO:0000256" key="1">
    <source>
        <dbReference type="ARBA" id="ARBA00005860"/>
    </source>
</evidence>
<keyword evidence="2" id="KW-0645">Protease</keyword>
<dbReference type="InterPro" id="IPR009030">
    <property type="entry name" value="Growth_fac_rcpt_cys_sf"/>
</dbReference>
<sequence length="904" mass="102401">MGVPNSDLHLYIIYSDSNSQVIADAGCCAVAEVGDPRPIFGRVNFYLTNMNKSIGNSETFQYDLKTTIHEFLHILGFAGEIMRFWIDPDTGDFYGDNFENKLLKKKLYRGKQVNILTSKNVLEVTRKYYNCPTAEGMQLENDDNVRLNTSHWERTVIYNEIMTGTQLYTQTAFSIFTIALLKDTGFYPEVNENMTNNIFWGKGKGCDFLVNACQSTIEYPEYPKIYDKEQCMFEYEGIGVGVAEVYADKCPIIYFYQNRLCTNTNSVSKEDDKNQEQDKLSNYSTQSKCFQSTATQSSSKIQYKSEYRCHQYKCSSDASEISVIFPDIDLKVLCGKGEQNIQKDIDPSGQKARGKLTCPQDYERLCNYTSICPNFCSLRGVCVNGQCICKAGFGGVDCSINCSGVVDNETCIQGTCPQGKYLNPDNTCKSDCPLGSFGRADKCEPCDSSCSRCTGPSATECTKCQFMTLLQGNQCCLSECPFGFYKNQETQACEKLSLGCIQQNNLNTCLQCDTANGFRLGLDQKCTLCYQLCSLCNPNRLTQCFVCEGSKLVSIDGSCVDECPEASYYSDRRKKCQECSIGCQKCNYIGCNQCYDGYYVYYENRYCQRCVYKYLNCQSCDYYQCNKCMDGYQLNSTKRECKAISSGGSTGEITETQCSEGCKQCSQSGECLYCKAGFYQDQESKSCVKCRTKFKNCNKCTKTNCNRCATGFQQDQNQKQCIQNPITSENTGIECPQECKNCSQFGQCIECQDGFYDYSVDNPSIKNIKCLSCTIKFKHCSQCTSLRCLECLPGYQYYDYEDLCIRVIEVNNTIVCNKGCTSCNYNGMCFKCLDSFYQDYIYIQFFKYKVCFECINKFSNCLICDQIQCTKCNNGYHLNDSTKQCETIPPSRFLIQTQDGNQQQ</sequence>
<keyword evidence="13" id="KW-1185">Reference proteome</keyword>
<feature type="binding site" evidence="10">
    <location>
        <position position="69"/>
    </location>
    <ligand>
        <name>Zn(2+)</name>
        <dbReference type="ChEBI" id="CHEBI:29105"/>
        <note>catalytic</note>
    </ligand>
</feature>
<dbReference type="AlphaFoldDB" id="G0QWD8"/>
<protein>
    <submittedName>
        <fullName evidence="12">Leishmanolysin family protein, putative</fullName>
        <ecNumber evidence="12">3.4.21.75</ecNumber>
        <ecNumber evidence="12">3.4.24.36</ecNumber>
    </submittedName>
</protein>
<keyword evidence="3 10" id="KW-0479">Metal-binding</keyword>
<evidence type="ECO:0000259" key="11">
    <source>
        <dbReference type="PROSITE" id="PS00022"/>
    </source>
</evidence>
<reference evidence="12 13" key="1">
    <citation type="submission" date="2011-07" db="EMBL/GenBank/DDBJ databases">
        <authorList>
            <person name="Coyne R."/>
            <person name="Brami D."/>
            <person name="Johnson J."/>
            <person name="Hostetler J."/>
            <person name="Hannick L."/>
            <person name="Clark T."/>
            <person name="Cassidy-Hanley D."/>
            <person name="Inman J."/>
        </authorList>
    </citation>
    <scope>NUCLEOTIDE SEQUENCE [LARGE SCALE GENOMIC DNA]</scope>
    <source>
        <strain evidence="12 13">G5</strain>
    </source>
</reference>
<dbReference type="GO" id="GO:0006508">
    <property type="term" value="P:proteolysis"/>
    <property type="evidence" value="ECO:0007669"/>
    <property type="project" value="UniProtKB-KW"/>
</dbReference>
<dbReference type="Gene3D" id="2.10.25.10">
    <property type="entry name" value="Laminin"/>
    <property type="match status" value="1"/>
</dbReference>
<keyword evidence="8" id="KW-0325">Glycoprotein</keyword>
<feature type="binding site" evidence="10">
    <location>
        <position position="73"/>
    </location>
    <ligand>
        <name>Zn(2+)</name>
        <dbReference type="ChEBI" id="CHEBI:29105"/>
        <note>catalytic</note>
    </ligand>
</feature>
<organism evidence="12 13">
    <name type="scientific">Ichthyophthirius multifiliis</name>
    <name type="common">White spot disease agent</name>
    <name type="synonym">Ich</name>
    <dbReference type="NCBI Taxonomy" id="5932"/>
    <lineage>
        <taxon>Eukaryota</taxon>
        <taxon>Sar</taxon>
        <taxon>Alveolata</taxon>
        <taxon>Ciliophora</taxon>
        <taxon>Intramacronucleata</taxon>
        <taxon>Oligohymenophorea</taxon>
        <taxon>Hymenostomatida</taxon>
        <taxon>Ophryoglenina</taxon>
        <taxon>Ichthyophthirius</taxon>
    </lineage>
</organism>
<dbReference type="EC" id="3.4.21.75" evidence="12"/>
<dbReference type="InterPro" id="IPR041161">
    <property type="entry name" value="EGF_Tenascin"/>
</dbReference>
<evidence type="ECO:0000313" key="13">
    <source>
        <dbReference type="Proteomes" id="UP000008983"/>
    </source>
</evidence>
<dbReference type="PROSITE" id="PS00022">
    <property type="entry name" value="EGF_1"/>
    <property type="match status" value="1"/>
</dbReference>
<dbReference type="FunFam" id="3.90.132.10:FF:000001">
    <property type="entry name" value="leishmanolysin-like peptidase isoform X2"/>
    <property type="match status" value="1"/>
</dbReference>
<feature type="domain" description="EGF-like" evidence="11">
    <location>
        <begin position="387"/>
        <end position="398"/>
    </location>
</feature>
<dbReference type="CDD" id="cd00064">
    <property type="entry name" value="FU"/>
    <property type="match status" value="1"/>
</dbReference>
<dbReference type="eggNOG" id="KOG2556">
    <property type="taxonomic scope" value="Eukaryota"/>
</dbReference>
<evidence type="ECO:0000256" key="3">
    <source>
        <dbReference type="ARBA" id="ARBA00022723"/>
    </source>
</evidence>
<accession>G0QWD8</accession>
<dbReference type="EMBL" id="GL983989">
    <property type="protein sequence ID" value="EGR30469.1"/>
    <property type="molecule type" value="Genomic_DNA"/>
</dbReference>
<dbReference type="Gene3D" id="3.90.132.10">
    <property type="entry name" value="Leishmanolysin , domain 2"/>
    <property type="match status" value="1"/>
</dbReference>
<dbReference type="GO" id="GO:0005737">
    <property type="term" value="C:cytoplasm"/>
    <property type="evidence" value="ECO:0007669"/>
    <property type="project" value="TreeGrafter"/>
</dbReference>
<dbReference type="InterPro" id="IPR000742">
    <property type="entry name" value="EGF"/>
</dbReference>
<comment type="similarity">
    <text evidence="1">Belongs to the peptidase M8 family.</text>
</comment>
<evidence type="ECO:0000256" key="2">
    <source>
        <dbReference type="ARBA" id="ARBA00022670"/>
    </source>
</evidence>
<evidence type="ECO:0000256" key="10">
    <source>
        <dbReference type="PIRSR" id="PIRSR601577-2"/>
    </source>
</evidence>
<name>G0QWD8_ICHMU</name>
<dbReference type="Pfam" id="PF01457">
    <property type="entry name" value="Peptidase_M8"/>
    <property type="match status" value="2"/>
</dbReference>
<dbReference type="SMART" id="SM00261">
    <property type="entry name" value="FU"/>
    <property type="match status" value="7"/>
</dbReference>
<dbReference type="GO" id="GO:0004222">
    <property type="term" value="F:metalloendopeptidase activity"/>
    <property type="evidence" value="ECO:0007669"/>
    <property type="project" value="InterPro"/>
</dbReference>
<dbReference type="EC" id="3.4.24.36" evidence="12"/>
<dbReference type="GO" id="GO:0016020">
    <property type="term" value="C:membrane"/>
    <property type="evidence" value="ECO:0007669"/>
    <property type="project" value="InterPro"/>
</dbReference>
<proteinExistence type="inferred from homology"/>
<evidence type="ECO:0000313" key="12">
    <source>
        <dbReference type="EMBL" id="EGR30469.1"/>
    </source>
</evidence>
<dbReference type="GeneID" id="14906581"/>
<evidence type="ECO:0000256" key="7">
    <source>
        <dbReference type="ARBA" id="ARBA00023157"/>
    </source>
</evidence>
<dbReference type="STRING" id="857967.G0QWD8"/>
<feature type="non-terminal residue" evidence="12">
    <location>
        <position position="904"/>
    </location>
</feature>
<dbReference type="RefSeq" id="XP_004032056.1">
    <property type="nucleotide sequence ID" value="XM_004032008.1"/>
</dbReference>
<dbReference type="OMA" id="VRINGEC"/>
<dbReference type="eggNOG" id="KOG3525">
    <property type="taxonomic scope" value="Eukaryota"/>
</dbReference>